<evidence type="ECO:0000313" key="7">
    <source>
        <dbReference type="Proteomes" id="UP000070700"/>
    </source>
</evidence>
<dbReference type="Pfam" id="PF01494">
    <property type="entry name" value="FAD_binding_3"/>
    <property type="match status" value="1"/>
</dbReference>
<dbReference type="InterPro" id="IPR050562">
    <property type="entry name" value="FAD_mOase_fung"/>
</dbReference>
<dbReference type="InParanoid" id="A0A194WWW6"/>
<dbReference type="InterPro" id="IPR002938">
    <property type="entry name" value="FAD-bd"/>
</dbReference>
<gene>
    <name evidence="6" type="ORF">LY89DRAFT_738259</name>
</gene>
<dbReference type="GO" id="GO:0071949">
    <property type="term" value="F:FAD binding"/>
    <property type="evidence" value="ECO:0007669"/>
    <property type="project" value="InterPro"/>
</dbReference>
<dbReference type="OrthoDB" id="10029326at2759"/>
<comment type="similarity">
    <text evidence="1">Belongs to the paxM FAD-dependent monooxygenase family.</text>
</comment>
<dbReference type="KEGG" id="psco:LY89DRAFT_738259"/>
<reference evidence="6 7" key="1">
    <citation type="submission" date="2015-10" db="EMBL/GenBank/DDBJ databases">
        <title>Full genome of DAOMC 229536 Phialocephala scopiformis, a fungal endophyte of spruce producing the potent anti-insectan compound rugulosin.</title>
        <authorList>
            <consortium name="DOE Joint Genome Institute"/>
            <person name="Walker A.K."/>
            <person name="Frasz S.L."/>
            <person name="Seifert K.A."/>
            <person name="Miller J.D."/>
            <person name="Mondo S.J."/>
            <person name="Labutti K."/>
            <person name="Lipzen A."/>
            <person name="Dockter R."/>
            <person name="Kennedy M."/>
            <person name="Grigoriev I.V."/>
            <person name="Spatafora J.W."/>
        </authorList>
    </citation>
    <scope>NUCLEOTIDE SEQUENCE [LARGE SCALE GENOMIC DNA]</scope>
    <source>
        <strain evidence="6 7">CBS 120377</strain>
    </source>
</reference>
<dbReference type="PRINTS" id="PR00420">
    <property type="entry name" value="RNGMNOXGNASE"/>
</dbReference>
<keyword evidence="7" id="KW-1185">Reference proteome</keyword>
<dbReference type="SUPFAM" id="SSF51905">
    <property type="entry name" value="FAD/NAD(P)-binding domain"/>
    <property type="match status" value="1"/>
</dbReference>
<evidence type="ECO:0000256" key="4">
    <source>
        <dbReference type="ARBA" id="ARBA00023002"/>
    </source>
</evidence>
<dbReference type="EMBL" id="KQ947424">
    <property type="protein sequence ID" value="KUJ12473.1"/>
    <property type="molecule type" value="Genomic_DNA"/>
</dbReference>
<keyword evidence="4" id="KW-0560">Oxidoreductase</keyword>
<dbReference type="PANTHER" id="PTHR47356:SF2">
    <property type="entry name" value="FAD-BINDING DOMAIN-CONTAINING PROTEIN-RELATED"/>
    <property type="match status" value="1"/>
</dbReference>
<dbReference type="InterPro" id="IPR036188">
    <property type="entry name" value="FAD/NAD-bd_sf"/>
</dbReference>
<dbReference type="Proteomes" id="UP000070700">
    <property type="component" value="Unassembled WGS sequence"/>
</dbReference>
<dbReference type="PANTHER" id="PTHR47356">
    <property type="entry name" value="FAD-DEPENDENT MONOOXYGENASE ASQG-RELATED"/>
    <property type="match status" value="1"/>
</dbReference>
<accession>A0A194WWW6</accession>
<keyword evidence="3" id="KW-0274">FAD</keyword>
<evidence type="ECO:0000256" key="2">
    <source>
        <dbReference type="ARBA" id="ARBA00022630"/>
    </source>
</evidence>
<protein>
    <submittedName>
        <fullName evidence="6">FAD/NAD(P)-binding domain-containing protein</fullName>
    </submittedName>
</protein>
<sequence length="469" mass="52836">MPLPDKHKFKAIIVGGSVAGLTLAHAFSHANIDYVLLEARDTISPQIGASIVIMPNGARILDQMGLYDELRREIMTPMTRSFLRQEDDGRLVSSNEWPRMVEERLGYTCGISERMLFLRSMYGQLKDKSKVRLSKKVVSIQHGSDSVTVKCEDGSEFTGDVVIGADGIHSRTRTEMQRYARETGPPGLMDKDENCITAEYTCIFGISRPIPTLHPGDNHVSSSIDHSGLMFITSDRLPQWFFISKMPSKTIGSSIPRFTGPQMRAEVQKFADFKFTDTVTFGDLTERAEKMSWFALEEANHEVWTYGRVVCLGDAIHKMTPNLGQGGNQAIESAAVLTNCLVEMLDGQEGNVDLGELQGALRKYQDLRQRRAEKFIRLSGMITRNEALETLRHVLRFLYFEPLSGEMLADIQTEMYHTAPYLNFLPLPSKTRDNELWIEGMKRVKARKDVPLPKYALPGILFQTQLTAC</sequence>
<name>A0A194WWW6_MOLSC</name>
<evidence type="ECO:0000313" key="6">
    <source>
        <dbReference type="EMBL" id="KUJ12473.1"/>
    </source>
</evidence>
<dbReference type="AlphaFoldDB" id="A0A194WWW6"/>
<dbReference type="GO" id="GO:0004497">
    <property type="term" value="F:monooxygenase activity"/>
    <property type="evidence" value="ECO:0007669"/>
    <property type="project" value="InterPro"/>
</dbReference>
<organism evidence="6 7">
    <name type="scientific">Mollisia scopiformis</name>
    <name type="common">Conifer needle endophyte fungus</name>
    <name type="synonym">Phialocephala scopiformis</name>
    <dbReference type="NCBI Taxonomy" id="149040"/>
    <lineage>
        <taxon>Eukaryota</taxon>
        <taxon>Fungi</taxon>
        <taxon>Dikarya</taxon>
        <taxon>Ascomycota</taxon>
        <taxon>Pezizomycotina</taxon>
        <taxon>Leotiomycetes</taxon>
        <taxon>Helotiales</taxon>
        <taxon>Mollisiaceae</taxon>
        <taxon>Mollisia</taxon>
    </lineage>
</organism>
<evidence type="ECO:0000256" key="1">
    <source>
        <dbReference type="ARBA" id="ARBA00007992"/>
    </source>
</evidence>
<evidence type="ECO:0000259" key="5">
    <source>
        <dbReference type="Pfam" id="PF01494"/>
    </source>
</evidence>
<evidence type="ECO:0000256" key="3">
    <source>
        <dbReference type="ARBA" id="ARBA00022827"/>
    </source>
</evidence>
<keyword evidence="2" id="KW-0285">Flavoprotein</keyword>
<dbReference type="Gene3D" id="3.50.50.60">
    <property type="entry name" value="FAD/NAD(P)-binding domain"/>
    <property type="match status" value="1"/>
</dbReference>
<dbReference type="GeneID" id="28830078"/>
<feature type="domain" description="FAD-binding" evidence="5">
    <location>
        <begin position="10"/>
        <end position="376"/>
    </location>
</feature>
<proteinExistence type="inferred from homology"/>
<dbReference type="RefSeq" id="XP_018066828.1">
    <property type="nucleotide sequence ID" value="XM_018220352.1"/>
</dbReference>